<feature type="compositionally biased region" description="Low complexity" evidence="1">
    <location>
        <begin position="191"/>
        <end position="202"/>
    </location>
</feature>
<reference evidence="3" key="1">
    <citation type="journal article" date="2021" name="Nat. Commun.">
        <title>Genomic analyses provide insights into spinach domestication and the genetic basis of agronomic traits.</title>
        <authorList>
            <person name="Cai X."/>
            <person name="Sun X."/>
            <person name="Xu C."/>
            <person name="Sun H."/>
            <person name="Wang X."/>
            <person name="Ge C."/>
            <person name="Zhang Z."/>
            <person name="Wang Q."/>
            <person name="Fei Z."/>
            <person name="Jiao C."/>
            <person name="Wang Q."/>
        </authorList>
    </citation>
    <scope>NUCLEOTIDE SEQUENCE [LARGE SCALE GENOMIC DNA]</scope>
    <source>
        <strain evidence="3">cv. Varoflay</strain>
    </source>
</reference>
<organism evidence="3 4">
    <name type="scientific">Spinacia oleracea</name>
    <name type="common">Spinach</name>
    <dbReference type="NCBI Taxonomy" id="3562"/>
    <lineage>
        <taxon>Eukaryota</taxon>
        <taxon>Viridiplantae</taxon>
        <taxon>Streptophyta</taxon>
        <taxon>Embryophyta</taxon>
        <taxon>Tracheophyta</taxon>
        <taxon>Spermatophyta</taxon>
        <taxon>Magnoliopsida</taxon>
        <taxon>eudicotyledons</taxon>
        <taxon>Gunneridae</taxon>
        <taxon>Pentapetalae</taxon>
        <taxon>Caryophyllales</taxon>
        <taxon>Chenopodiaceae</taxon>
        <taxon>Chenopodioideae</taxon>
        <taxon>Anserineae</taxon>
        <taxon>Spinacia</taxon>
    </lineage>
</organism>
<dbReference type="Pfam" id="PF12776">
    <property type="entry name" value="Myb_DNA-bind_3"/>
    <property type="match status" value="1"/>
</dbReference>
<evidence type="ECO:0000313" key="3">
    <source>
        <dbReference type="Proteomes" id="UP000813463"/>
    </source>
</evidence>
<evidence type="ECO:0000259" key="2">
    <source>
        <dbReference type="Pfam" id="PF12776"/>
    </source>
</evidence>
<reference evidence="4" key="2">
    <citation type="submission" date="2025-08" db="UniProtKB">
        <authorList>
            <consortium name="RefSeq"/>
        </authorList>
    </citation>
    <scope>IDENTIFICATION</scope>
    <source>
        <tissue evidence="4">Leaf</tissue>
    </source>
</reference>
<accession>A0A9R0K0U2</accession>
<feature type="domain" description="Myb/SANT-like" evidence="2">
    <location>
        <begin position="29"/>
        <end position="122"/>
    </location>
</feature>
<evidence type="ECO:0000313" key="4">
    <source>
        <dbReference type="RefSeq" id="XP_021853470.2"/>
    </source>
</evidence>
<dbReference type="InterPro" id="IPR024752">
    <property type="entry name" value="Myb/SANT-like_dom"/>
</dbReference>
<dbReference type="PANTHER" id="PTHR46250:SF18">
    <property type="entry name" value="MYB_SANT-LIKE DOMAIN-CONTAINING PROTEIN"/>
    <property type="match status" value="1"/>
</dbReference>
<proteinExistence type="predicted"/>
<dbReference type="RefSeq" id="XP_021853470.2">
    <property type="nucleotide sequence ID" value="XM_021997778.2"/>
</dbReference>
<sequence>MNQSGAQGNSRQGANANHSSRNCNRWSLDRALINAMNDLIDLGGWKTDNGQFKNGAYAKLEILMKEKLPECDKKAKPHIESRVKLLRKQYDAIPEMLSPSASGFGWNDEGKFVTCPQSVWDEWIKSHKNAAGLRNKPFPFFDDLGKIFGKDRDVGNEATNVYDVLEEMDEEEQEVPESIESINLTPIGNPTGHSSSPTTTTSRTKRART</sequence>
<dbReference type="KEGG" id="soe:110792953"/>
<keyword evidence="3" id="KW-1185">Reference proteome</keyword>
<name>A0A9R0K0U2_SPIOL</name>
<dbReference type="GeneID" id="110792953"/>
<feature type="region of interest" description="Disordered" evidence="1">
    <location>
        <begin position="1"/>
        <end position="21"/>
    </location>
</feature>
<dbReference type="AlphaFoldDB" id="A0A9R0K0U2"/>
<feature type="region of interest" description="Disordered" evidence="1">
    <location>
        <begin position="167"/>
        <end position="209"/>
    </location>
</feature>
<evidence type="ECO:0000256" key="1">
    <source>
        <dbReference type="SAM" id="MobiDB-lite"/>
    </source>
</evidence>
<protein>
    <submittedName>
        <fullName evidence="4">Uncharacterized protein At2g29880</fullName>
    </submittedName>
</protein>
<feature type="compositionally biased region" description="Acidic residues" evidence="1">
    <location>
        <begin position="167"/>
        <end position="177"/>
    </location>
</feature>
<dbReference type="Proteomes" id="UP000813463">
    <property type="component" value="Chromosome 3"/>
</dbReference>
<gene>
    <name evidence="4" type="primary">LOC110792953</name>
</gene>
<dbReference type="PANTHER" id="PTHR46250">
    <property type="entry name" value="MYB/SANT-LIKE DNA-BINDING DOMAIN PROTEIN-RELATED"/>
    <property type="match status" value="1"/>
</dbReference>